<accession>A0A381Y9G3</accession>
<dbReference type="Pfam" id="PF02538">
    <property type="entry name" value="Hydantoinase_B"/>
    <property type="match status" value="1"/>
</dbReference>
<feature type="domain" description="Hydantoinase B/oxoprolinase" evidence="1">
    <location>
        <begin position="9"/>
        <end position="530"/>
    </location>
</feature>
<sequence length="532" mass="55309">MSLQASLTAIQLEVFRQLFTALAEEMGAALKRAAFSPNIKERRDYSCALFDSKGLAVSLGDHMPVHLGAMPMSVEAALGELGTLSPGDVACLNDPFRGGTHLPDITLVSPVHWTNGKLLGYVASRAHHSDVGGSTPGSMPLAREVFEEGIRIPPVLLYSAGHRNDDLWRTLLANVRTPIERAGDLDAQMAALNTGAKRLLEITRRRGIEQTVSAMDGLITYADRLVAAGLTLIPDGRYQGEDILEDDGFGSGPITIRVELVVQGATLTVNFDGTSAQVPGGVNAVAAITSSATRYVVRCVVGALLKETLPAGGGSMSSVRLILPEASIVNASPPAAVAAGNVETSQRITDVLLQALGAALPELIPAMSQGTMNNTTVGGEDPRTGKLFAYYETVGGGMGAGPSGGGLSGVHVHMSNSLNTPIEALEHAYPFRVTSYGIIRGSGGGGLHRGGDGLRRDLMILSPAARVTLLCERRKFGPPGAHGGLGGMPGENILIRDGVEQTLPAKTTFAARAGDVVSIRSPGGGGWGPPPD</sequence>
<dbReference type="PANTHER" id="PTHR11365">
    <property type="entry name" value="5-OXOPROLINASE RELATED"/>
    <property type="match status" value="1"/>
</dbReference>
<dbReference type="GO" id="GO:0005829">
    <property type="term" value="C:cytosol"/>
    <property type="evidence" value="ECO:0007669"/>
    <property type="project" value="TreeGrafter"/>
</dbReference>
<dbReference type="GO" id="GO:0017168">
    <property type="term" value="F:5-oxoprolinase (ATP-hydrolyzing) activity"/>
    <property type="evidence" value="ECO:0007669"/>
    <property type="project" value="TreeGrafter"/>
</dbReference>
<reference evidence="2" key="1">
    <citation type="submission" date="2018-05" db="EMBL/GenBank/DDBJ databases">
        <authorList>
            <person name="Lanie J.A."/>
            <person name="Ng W.-L."/>
            <person name="Kazmierczak K.M."/>
            <person name="Andrzejewski T.M."/>
            <person name="Davidsen T.M."/>
            <person name="Wayne K.J."/>
            <person name="Tettelin H."/>
            <person name="Glass J.I."/>
            <person name="Rusch D."/>
            <person name="Podicherti R."/>
            <person name="Tsui H.-C.T."/>
            <person name="Winkler M.E."/>
        </authorList>
    </citation>
    <scope>NUCLEOTIDE SEQUENCE</scope>
</reference>
<dbReference type="InterPro" id="IPR045079">
    <property type="entry name" value="Oxoprolinase-like"/>
</dbReference>
<dbReference type="PANTHER" id="PTHR11365:SF23">
    <property type="entry name" value="HYPOTHETICAL 5-OXOPROLINASE (EUROFUNG)-RELATED"/>
    <property type="match status" value="1"/>
</dbReference>
<dbReference type="AlphaFoldDB" id="A0A381Y9G3"/>
<dbReference type="InterPro" id="IPR003692">
    <property type="entry name" value="Hydantoinase_B"/>
</dbReference>
<proteinExistence type="predicted"/>
<protein>
    <recommendedName>
        <fullName evidence="1">Hydantoinase B/oxoprolinase domain-containing protein</fullName>
    </recommendedName>
</protein>
<organism evidence="2">
    <name type="scientific">marine metagenome</name>
    <dbReference type="NCBI Taxonomy" id="408172"/>
    <lineage>
        <taxon>unclassified sequences</taxon>
        <taxon>metagenomes</taxon>
        <taxon>ecological metagenomes</taxon>
    </lineage>
</organism>
<evidence type="ECO:0000259" key="1">
    <source>
        <dbReference type="Pfam" id="PF02538"/>
    </source>
</evidence>
<evidence type="ECO:0000313" key="2">
    <source>
        <dbReference type="EMBL" id="SVA73123.1"/>
    </source>
</evidence>
<gene>
    <name evidence="2" type="ORF">METZ01_LOCUS125977</name>
</gene>
<dbReference type="EMBL" id="UINC01017596">
    <property type="protein sequence ID" value="SVA73123.1"/>
    <property type="molecule type" value="Genomic_DNA"/>
</dbReference>
<name>A0A381Y9G3_9ZZZZ</name>
<dbReference type="GO" id="GO:0006749">
    <property type="term" value="P:glutathione metabolic process"/>
    <property type="evidence" value="ECO:0007669"/>
    <property type="project" value="TreeGrafter"/>
</dbReference>